<evidence type="ECO:0000256" key="3">
    <source>
        <dbReference type="ARBA" id="ARBA00022645"/>
    </source>
</evidence>
<dbReference type="PROSITE" id="PS00132">
    <property type="entry name" value="CARBOXYPEPT_ZN_1"/>
    <property type="match status" value="1"/>
</dbReference>
<keyword evidence="8" id="KW-0862">Zinc</keyword>
<dbReference type="PANTHER" id="PTHR11705">
    <property type="entry name" value="PROTEASE FAMILY M14 CARBOXYPEPTIDASE A,B"/>
    <property type="match status" value="1"/>
</dbReference>
<dbReference type="OMA" id="SDDYAFY"/>
<keyword evidence="10" id="KW-1015">Disulfide bond</keyword>
<dbReference type="OrthoDB" id="3626597at2759"/>
<evidence type="ECO:0000313" key="15">
    <source>
        <dbReference type="Proteomes" id="UP000594454"/>
    </source>
</evidence>
<dbReference type="Pfam" id="PF02244">
    <property type="entry name" value="Propep_M14"/>
    <property type="match status" value="1"/>
</dbReference>
<dbReference type="Gene3D" id="3.40.630.10">
    <property type="entry name" value="Zn peptidases"/>
    <property type="match status" value="1"/>
</dbReference>
<dbReference type="Pfam" id="PF00246">
    <property type="entry name" value="Peptidase_M14"/>
    <property type="match status" value="1"/>
</dbReference>
<keyword evidence="9" id="KW-0482">Metalloprotease</keyword>
<keyword evidence="15" id="KW-1185">Reference proteome</keyword>
<dbReference type="AlphaFoldDB" id="A0A7R8YQQ2"/>
<evidence type="ECO:0000256" key="12">
    <source>
        <dbReference type="SAM" id="SignalP"/>
    </source>
</evidence>
<sequence length="413" mass="46244">MLRRLLVVLLVSCLAASSQFDRYKIYDIKPKSVSDADFLHQISVQNGYDELHISRVLDKPAKIMVAPEQQKEFERLLNERGMKFEITIDDVSKHFGQNNRSRQAPLPRSGRISFDRYYRHDAINSYLQEVAAKYPKYAKVETVGKSYEGREMKTIHISNGDGNSNKKVIFVDAGIHAREWVAPAAALYIIDQLLENMDENKNLLTNFDWLILPSVNPDGYDYTSTHTRMWRKTRSKGLLCYGADANRNFGFHWGVVGASNSGCDDTYRGRSAFSEIESQVVRDIMLSLKGRGKFYLTLHSYGNYILYPWGWTSDLPDTWRDLDEVASAGASAIQAATGGKYTYGSSTNTLYPAAGGSDDYAFAEADFPISFTMELPGGGSAGFDLPESQINAAVSEAWIGIKAMALKVNDKYA</sequence>
<evidence type="ECO:0000256" key="10">
    <source>
        <dbReference type="ARBA" id="ARBA00023157"/>
    </source>
</evidence>
<dbReference type="GO" id="GO:0008270">
    <property type="term" value="F:zinc ion binding"/>
    <property type="evidence" value="ECO:0007669"/>
    <property type="project" value="InterPro"/>
</dbReference>
<dbReference type="InParanoid" id="A0A7R8YQQ2"/>
<evidence type="ECO:0000313" key="14">
    <source>
        <dbReference type="EMBL" id="CAD7080715.1"/>
    </source>
</evidence>
<feature type="chain" id="PRO_5030917616" description="Peptidase M14 domain-containing protein" evidence="12">
    <location>
        <begin position="21"/>
        <end position="413"/>
    </location>
</feature>
<evidence type="ECO:0000256" key="5">
    <source>
        <dbReference type="ARBA" id="ARBA00022723"/>
    </source>
</evidence>
<dbReference type="FunCoup" id="A0A7R8YQQ2">
    <property type="interactions" value="72"/>
</dbReference>
<dbReference type="PRINTS" id="PR00765">
    <property type="entry name" value="CRBOXYPTASEA"/>
</dbReference>
<dbReference type="CDD" id="cd03860">
    <property type="entry name" value="M14_CP_A-B_like"/>
    <property type="match status" value="1"/>
</dbReference>
<reference evidence="14 15" key="1">
    <citation type="submission" date="2020-11" db="EMBL/GenBank/DDBJ databases">
        <authorList>
            <person name="Wallbank WR R."/>
            <person name="Pardo Diaz C."/>
            <person name="Kozak K."/>
            <person name="Martin S."/>
            <person name="Jiggins C."/>
            <person name="Moest M."/>
            <person name="Warren A I."/>
            <person name="Generalovic N T."/>
            <person name="Byers J.R.P. K."/>
            <person name="Montejo-Kovacevich G."/>
            <person name="Yen C E."/>
        </authorList>
    </citation>
    <scope>NUCLEOTIDE SEQUENCE [LARGE SCALE GENOMIC DNA]</scope>
</reference>
<dbReference type="SUPFAM" id="SSF53187">
    <property type="entry name" value="Zn-dependent exopeptidases"/>
    <property type="match status" value="1"/>
</dbReference>
<dbReference type="PROSITE" id="PS52035">
    <property type="entry name" value="PEPTIDASE_M14"/>
    <property type="match status" value="1"/>
</dbReference>
<keyword evidence="3" id="KW-0121">Carboxypeptidase</keyword>
<evidence type="ECO:0000259" key="13">
    <source>
        <dbReference type="PROSITE" id="PS52035"/>
    </source>
</evidence>
<evidence type="ECO:0000256" key="9">
    <source>
        <dbReference type="ARBA" id="ARBA00023049"/>
    </source>
</evidence>
<dbReference type="FunFam" id="3.40.630.10:FF:000001">
    <property type="entry name" value="Carboxypeptidase B"/>
    <property type="match status" value="1"/>
</dbReference>
<dbReference type="Gene3D" id="3.30.70.340">
    <property type="entry name" value="Metallocarboxypeptidase-like"/>
    <property type="match status" value="1"/>
</dbReference>
<evidence type="ECO:0000256" key="8">
    <source>
        <dbReference type="ARBA" id="ARBA00022833"/>
    </source>
</evidence>
<keyword evidence="4" id="KW-0645">Protease</keyword>
<evidence type="ECO:0000256" key="7">
    <source>
        <dbReference type="ARBA" id="ARBA00022801"/>
    </source>
</evidence>
<feature type="signal peptide" evidence="12">
    <location>
        <begin position="1"/>
        <end position="20"/>
    </location>
</feature>
<feature type="active site" description="Proton donor/acceptor" evidence="11">
    <location>
        <position position="374"/>
    </location>
</feature>
<feature type="domain" description="Peptidase M14" evidence="13">
    <location>
        <begin position="116"/>
        <end position="408"/>
    </location>
</feature>
<dbReference type="SUPFAM" id="SSF54897">
    <property type="entry name" value="Protease propeptides/inhibitors"/>
    <property type="match status" value="1"/>
</dbReference>
<accession>A0A7R8YQQ2</accession>
<name>A0A7R8YQQ2_HERIL</name>
<gene>
    <name evidence="14" type="ORF">HERILL_LOCUS3856</name>
</gene>
<dbReference type="SMART" id="SM00631">
    <property type="entry name" value="Zn_pept"/>
    <property type="match status" value="1"/>
</dbReference>
<keyword evidence="7" id="KW-0378">Hydrolase</keyword>
<dbReference type="EMBL" id="LR899010">
    <property type="protein sequence ID" value="CAD7080715.1"/>
    <property type="molecule type" value="Genomic_DNA"/>
</dbReference>
<protein>
    <recommendedName>
        <fullName evidence="13">Peptidase M14 domain-containing protein</fullName>
    </recommendedName>
</protein>
<evidence type="ECO:0000256" key="11">
    <source>
        <dbReference type="PROSITE-ProRule" id="PRU01379"/>
    </source>
</evidence>
<evidence type="ECO:0000256" key="1">
    <source>
        <dbReference type="ARBA" id="ARBA00001947"/>
    </source>
</evidence>
<dbReference type="GO" id="GO:0006508">
    <property type="term" value="P:proteolysis"/>
    <property type="evidence" value="ECO:0007669"/>
    <property type="project" value="UniProtKB-KW"/>
</dbReference>
<proteinExistence type="inferred from homology"/>
<dbReference type="PANTHER" id="PTHR11705:SF140">
    <property type="entry name" value="FI02848P-RELATED"/>
    <property type="match status" value="1"/>
</dbReference>
<dbReference type="GO" id="GO:0004181">
    <property type="term" value="F:metallocarboxypeptidase activity"/>
    <property type="evidence" value="ECO:0007669"/>
    <property type="project" value="InterPro"/>
</dbReference>
<dbReference type="InterPro" id="IPR057246">
    <property type="entry name" value="CARBOXYPEPT_ZN_1"/>
</dbReference>
<evidence type="ECO:0000256" key="6">
    <source>
        <dbReference type="ARBA" id="ARBA00022729"/>
    </source>
</evidence>
<organism evidence="14 15">
    <name type="scientific">Hermetia illucens</name>
    <name type="common">Black soldier fly</name>
    <dbReference type="NCBI Taxonomy" id="343691"/>
    <lineage>
        <taxon>Eukaryota</taxon>
        <taxon>Metazoa</taxon>
        <taxon>Ecdysozoa</taxon>
        <taxon>Arthropoda</taxon>
        <taxon>Hexapoda</taxon>
        <taxon>Insecta</taxon>
        <taxon>Pterygota</taxon>
        <taxon>Neoptera</taxon>
        <taxon>Endopterygota</taxon>
        <taxon>Diptera</taxon>
        <taxon>Brachycera</taxon>
        <taxon>Stratiomyomorpha</taxon>
        <taxon>Stratiomyidae</taxon>
        <taxon>Hermetiinae</taxon>
        <taxon>Hermetia</taxon>
    </lineage>
</organism>
<dbReference type="InterPro" id="IPR000834">
    <property type="entry name" value="Peptidase_M14"/>
</dbReference>
<dbReference type="GO" id="GO:0005615">
    <property type="term" value="C:extracellular space"/>
    <property type="evidence" value="ECO:0007669"/>
    <property type="project" value="TreeGrafter"/>
</dbReference>
<comment type="similarity">
    <text evidence="2 11">Belongs to the peptidase M14 family.</text>
</comment>
<evidence type="ECO:0000256" key="2">
    <source>
        <dbReference type="ARBA" id="ARBA00005988"/>
    </source>
</evidence>
<comment type="cofactor">
    <cofactor evidence="1">
        <name>Zn(2+)</name>
        <dbReference type="ChEBI" id="CHEBI:29105"/>
    </cofactor>
</comment>
<dbReference type="InterPro" id="IPR036990">
    <property type="entry name" value="M14A-like_propep"/>
</dbReference>
<dbReference type="InterPro" id="IPR003146">
    <property type="entry name" value="M14A_act_pep"/>
</dbReference>
<keyword evidence="5" id="KW-0479">Metal-binding</keyword>
<evidence type="ECO:0000256" key="4">
    <source>
        <dbReference type="ARBA" id="ARBA00022670"/>
    </source>
</evidence>
<keyword evidence="6 12" id="KW-0732">Signal</keyword>
<dbReference type="Proteomes" id="UP000594454">
    <property type="component" value="Chromosome 2"/>
</dbReference>